<sequence length="118" mass="13571">MWARAFGCWRLQSADAVVTPFKQQARTTSTSRESFVMAKYDPLTAFLKRHERAEIRMSFLRLEEVLGALAGKRTVRPDLVGNTFNRTRDQAHAWLNAGWKVDALDLTRELVTFIRGRS</sequence>
<dbReference type="EMBL" id="BAABGU010000022">
    <property type="protein sequence ID" value="GAA4573856.1"/>
    <property type="molecule type" value="Genomic_DNA"/>
</dbReference>
<dbReference type="InterPro" id="IPR056079">
    <property type="entry name" value="DUF7662"/>
</dbReference>
<feature type="domain" description="DUF7662" evidence="1">
    <location>
        <begin position="40"/>
        <end position="114"/>
    </location>
</feature>
<evidence type="ECO:0000313" key="3">
    <source>
        <dbReference type="Proteomes" id="UP001500307"/>
    </source>
</evidence>
<dbReference type="Pfam" id="PF24698">
    <property type="entry name" value="DUF7662"/>
    <property type="match status" value="1"/>
</dbReference>
<reference evidence="3" key="1">
    <citation type="journal article" date="2019" name="Int. J. Syst. Evol. Microbiol.">
        <title>The Global Catalogue of Microorganisms (GCM) 10K type strain sequencing project: providing services to taxonomists for standard genome sequencing and annotation.</title>
        <authorList>
            <consortium name="The Broad Institute Genomics Platform"/>
            <consortium name="The Broad Institute Genome Sequencing Center for Infectious Disease"/>
            <person name="Wu L."/>
            <person name="Ma J."/>
        </authorList>
    </citation>
    <scope>NUCLEOTIDE SEQUENCE [LARGE SCALE GENOMIC DNA]</scope>
    <source>
        <strain evidence="3">JCM 3175</strain>
    </source>
</reference>
<comment type="caution">
    <text evidence="2">The sequence shown here is derived from an EMBL/GenBank/DDBJ whole genome shotgun (WGS) entry which is preliminary data.</text>
</comment>
<protein>
    <recommendedName>
        <fullName evidence="1">DUF7662 domain-containing protein</fullName>
    </recommendedName>
</protein>
<proteinExistence type="predicted"/>
<evidence type="ECO:0000313" key="2">
    <source>
        <dbReference type="EMBL" id="GAA4573856.1"/>
    </source>
</evidence>
<accession>A0ABP8SQK9</accession>
<keyword evidence="3" id="KW-1185">Reference proteome</keyword>
<name>A0ABP8SQK9_9ACTN</name>
<organism evidence="2 3">
    <name type="scientific">Micromonospora coerulea</name>
    <dbReference type="NCBI Taxonomy" id="47856"/>
    <lineage>
        <taxon>Bacteria</taxon>
        <taxon>Bacillati</taxon>
        <taxon>Actinomycetota</taxon>
        <taxon>Actinomycetes</taxon>
        <taxon>Micromonosporales</taxon>
        <taxon>Micromonosporaceae</taxon>
        <taxon>Micromonospora</taxon>
    </lineage>
</organism>
<evidence type="ECO:0000259" key="1">
    <source>
        <dbReference type="Pfam" id="PF24698"/>
    </source>
</evidence>
<gene>
    <name evidence="2" type="ORF">GCM10023176_39680</name>
</gene>
<dbReference type="Proteomes" id="UP001500307">
    <property type="component" value="Unassembled WGS sequence"/>
</dbReference>